<organism evidence="6 8">
    <name type="scientific">Gimesia chilikensis</name>
    <dbReference type="NCBI Taxonomy" id="2605989"/>
    <lineage>
        <taxon>Bacteria</taxon>
        <taxon>Pseudomonadati</taxon>
        <taxon>Planctomycetota</taxon>
        <taxon>Planctomycetia</taxon>
        <taxon>Planctomycetales</taxon>
        <taxon>Planctomycetaceae</taxon>
        <taxon>Gimesia</taxon>
    </lineage>
</organism>
<accession>A0A517PWK9</accession>
<evidence type="ECO:0000313" key="7">
    <source>
        <dbReference type="EMBL" id="QDU05798.1"/>
    </source>
</evidence>
<keyword evidence="3" id="KW-0731">Sigma factor</keyword>
<dbReference type="NCBIfam" id="TIGR02989">
    <property type="entry name" value="Sig-70_gvs1"/>
    <property type="match status" value="1"/>
</dbReference>
<dbReference type="InterPro" id="IPR014284">
    <property type="entry name" value="RNA_pol_sigma-70_dom"/>
</dbReference>
<evidence type="ECO:0000256" key="4">
    <source>
        <dbReference type="ARBA" id="ARBA00023163"/>
    </source>
</evidence>
<dbReference type="SUPFAM" id="SSF88659">
    <property type="entry name" value="Sigma3 and sigma4 domains of RNA polymerase sigma factors"/>
    <property type="match status" value="1"/>
</dbReference>
<dbReference type="PANTHER" id="PTHR43133:SF51">
    <property type="entry name" value="RNA POLYMERASE SIGMA FACTOR"/>
    <property type="match status" value="1"/>
</dbReference>
<dbReference type="OrthoDB" id="6383365at2"/>
<dbReference type="Gene3D" id="1.10.1740.10">
    <property type="match status" value="1"/>
</dbReference>
<dbReference type="PANTHER" id="PTHR43133">
    <property type="entry name" value="RNA POLYMERASE ECF-TYPE SIGMA FACTO"/>
    <property type="match status" value="1"/>
</dbReference>
<name>A0A517PWK9_9PLAN</name>
<dbReference type="InterPro" id="IPR014331">
    <property type="entry name" value="RNA_pol_sigma70_ECF_RHOBA"/>
</dbReference>
<dbReference type="Gene3D" id="1.10.10.10">
    <property type="entry name" value="Winged helix-like DNA-binding domain superfamily/Winged helix DNA-binding domain"/>
    <property type="match status" value="1"/>
</dbReference>
<dbReference type="InterPro" id="IPR007627">
    <property type="entry name" value="RNA_pol_sigma70_r2"/>
</dbReference>
<reference evidence="8 9" key="1">
    <citation type="submission" date="2019-02" db="EMBL/GenBank/DDBJ databases">
        <title>Deep-cultivation of Planctomycetes and their phenomic and genomic characterization uncovers novel biology.</title>
        <authorList>
            <person name="Wiegand S."/>
            <person name="Jogler M."/>
            <person name="Boedeker C."/>
            <person name="Pinto D."/>
            <person name="Vollmers J."/>
            <person name="Rivas-Marin E."/>
            <person name="Kohn T."/>
            <person name="Peeters S.H."/>
            <person name="Heuer A."/>
            <person name="Rast P."/>
            <person name="Oberbeckmann S."/>
            <person name="Bunk B."/>
            <person name="Jeske O."/>
            <person name="Meyerdierks A."/>
            <person name="Storesund J.E."/>
            <person name="Kallscheuer N."/>
            <person name="Luecker S."/>
            <person name="Lage O.M."/>
            <person name="Pohl T."/>
            <person name="Merkel B.J."/>
            <person name="Hornburger P."/>
            <person name="Mueller R.-W."/>
            <person name="Bruemmer F."/>
            <person name="Labrenz M."/>
            <person name="Spormann A.M."/>
            <person name="Op den Camp H."/>
            <person name="Overmann J."/>
            <person name="Amann R."/>
            <person name="Jetten M.S.M."/>
            <person name="Mascher T."/>
            <person name="Medema M.H."/>
            <person name="Devos D.P."/>
            <person name="Kaster A.-K."/>
            <person name="Ovreas L."/>
            <person name="Rohde M."/>
            <person name="Galperin M.Y."/>
            <person name="Jogler C."/>
        </authorList>
    </citation>
    <scope>NUCLEOTIDE SEQUENCE [LARGE SCALE GENOMIC DNA]</scope>
    <source>
        <strain evidence="6 8">HG66A1</strain>
        <strain evidence="7 9">V6</strain>
    </source>
</reference>
<dbReference type="GO" id="GO:0016987">
    <property type="term" value="F:sigma factor activity"/>
    <property type="evidence" value="ECO:0007669"/>
    <property type="project" value="UniProtKB-KW"/>
</dbReference>
<dbReference type="Proteomes" id="UP000320421">
    <property type="component" value="Chromosome"/>
</dbReference>
<sequence length="179" mass="20747">MNTPADHPESSESFFRQFSQSDRKIYGYILALVLDVAAAEDIFQETCVILWKEYPRYDPERSFLNWAYGIAFNQIRKYRRTFQNQRLIFSDALVTVLAEDVSQMAEEQSERQLALTRCLENLSSPERDLLDSYYGDRQTAATLAERGNCSVHAIYKTIKKLRRALHECVSRRLSSEASS</sequence>
<gene>
    <name evidence="6" type="ORF">HG66A1_55920</name>
    <name evidence="7" type="ORF">V6x_55400</name>
</gene>
<evidence type="ECO:0000256" key="2">
    <source>
        <dbReference type="ARBA" id="ARBA00023015"/>
    </source>
</evidence>
<evidence type="ECO:0000313" key="6">
    <source>
        <dbReference type="EMBL" id="QDT23768.1"/>
    </source>
</evidence>
<dbReference type="RefSeq" id="WP_145044321.1">
    <property type="nucleotide sequence ID" value="NZ_CP036266.1"/>
</dbReference>
<dbReference type="InterPro" id="IPR013325">
    <property type="entry name" value="RNA_pol_sigma_r2"/>
</dbReference>
<protein>
    <submittedName>
        <fullName evidence="6">RNA polymerase sigma factor</fullName>
    </submittedName>
</protein>
<dbReference type="InterPro" id="IPR039425">
    <property type="entry name" value="RNA_pol_sigma-70-like"/>
</dbReference>
<keyword evidence="2" id="KW-0805">Transcription regulation</keyword>
<dbReference type="InterPro" id="IPR013324">
    <property type="entry name" value="RNA_pol_sigma_r3/r4-like"/>
</dbReference>
<dbReference type="EMBL" id="CP036347">
    <property type="protein sequence ID" value="QDU05798.1"/>
    <property type="molecule type" value="Genomic_DNA"/>
</dbReference>
<keyword evidence="8" id="KW-1185">Reference proteome</keyword>
<evidence type="ECO:0000256" key="3">
    <source>
        <dbReference type="ARBA" id="ARBA00023082"/>
    </source>
</evidence>
<proteinExistence type="inferred from homology"/>
<dbReference type="InterPro" id="IPR036388">
    <property type="entry name" value="WH-like_DNA-bd_sf"/>
</dbReference>
<dbReference type="EMBL" id="CP036266">
    <property type="protein sequence ID" value="QDT23768.1"/>
    <property type="molecule type" value="Genomic_DNA"/>
</dbReference>
<comment type="similarity">
    <text evidence="1">Belongs to the sigma-70 factor family. ECF subfamily.</text>
</comment>
<dbReference type="Pfam" id="PF04542">
    <property type="entry name" value="Sigma70_r2"/>
    <property type="match status" value="1"/>
</dbReference>
<evidence type="ECO:0000259" key="5">
    <source>
        <dbReference type="Pfam" id="PF04542"/>
    </source>
</evidence>
<feature type="domain" description="RNA polymerase sigma-70 region 2" evidence="5">
    <location>
        <begin position="23"/>
        <end position="81"/>
    </location>
</feature>
<dbReference type="SUPFAM" id="SSF88946">
    <property type="entry name" value="Sigma2 domain of RNA polymerase sigma factors"/>
    <property type="match status" value="1"/>
</dbReference>
<dbReference type="AlphaFoldDB" id="A0A517PWK9"/>
<evidence type="ECO:0000313" key="8">
    <source>
        <dbReference type="Proteomes" id="UP000320421"/>
    </source>
</evidence>
<dbReference type="NCBIfam" id="TIGR02937">
    <property type="entry name" value="sigma70-ECF"/>
    <property type="match status" value="1"/>
</dbReference>
<dbReference type="GO" id="GO:0006352">
    <property type="term" value="P:DNA-templated transcription initiation"/>
    <property type="evidence" value="ECO:0007669"/>
    <property type="project" value="InterPro"/>
</dbReference>
<accession>A0A517WKL0</accession>
<keyword evidence="4" id="KW-0804">Transcription</keyword>
<evidence type="ECO:0000256" key="1">
    <source>
        <dbReference type="ARBA" id="ARBA00010641"/>
    </source>
</evidence>
<dbReference type="Proteomes" id="UP000320722">
    <property type="component" value="Chromosome"/>
</dbReference>
<evidence type="ECO:0000313" key="9">
    <source>
        <dbReference type="Proteomes" id="UP000320722"/>
    </source>
</evidence>